<evidence type="ECO:0000256" key="5">
    <source>
        <dbReference type="ARBA" id="ARBA00023001"/>
    </source>
</evidence>
<comment type="catalytic activity">
    <reaction evidence="1">
        <text>Hydrolysis of (1-&gt;4)-beta-D-glucosidic linkages in cellulose and cellotetraose, releasing cellobiose from the non-reducing ends of the chains.</text>
        <dbReference type="EC" id="3.2.1.91"/>
    </reaction>
</comment>
<dbReference type="PANTHER" id="PTHR33753">
    <property type="entry name" value="1,4-BETA-D-GLUCAN CELLOBIOHYDROLASE B"/>
    <property type="match status" value="1"/>
</dbReference>
<dbReference type="GO" id="GO:0030245">
    <property type="term" value="P:cellulose catabolic process"/>
    <property type="evidence" value="ECO:0007669"/>
    <property type="project" value="UniProtKB-KW"/>
</dbReference>
<dbReference type="InterPro" id="IPR001722">
    <property type="entry name" value="Glyco_hydro_7"/>
</dbReference>
<comment type="similarity">
    <text evidence="2 9">Belongs to the glycosyl hydrolase 7 (cellulase C) family.</text>
</comment>
<dbReference type="Proteomes" id="UP001271007">
    <property type="component" value="Unassembled WGS sequence"/>
</dbReference>
<keyword evidence="6" id="KW-0119">Carbohydrate metabolism</keyword>
<dbReference type="AlphaFoldDB" id="A0AAJ0DEE1"/>
<dbReference type="EC" id="3.2.1.-" evidence="9"/>
<keyword evidence="11" id="KW-1185">Reference proteome</keyword>
<evidence type="ECO:0000256" key="1">
    <source>
        <dbReference type="ARBA" id="ARBA00001641"/>
    </source>
</evidence>
<evidence type="ECO:0000256" key="6">
    <source>
        <dbReference type="ARBA" id="ARBA00023277"/>
    </source>
</evidence>
<dbReference type="GO" id="GO:0016162">
    <property type="term" value="F:cellulose 1,4-beta-cellobiosidase activity"/>
    <property type="evidence" value="ECO:0007669"/>
    <property type="project" value="UniProtKB-EC"/>
</dbReference>
<keyword evidence="3" id="KW-0732">Signal</keyword>
<reference evidence="10" key="1">
    <citation type="submission" date="2023-04" db="EMBL/GenBank/DDBJ databases">
        <title>Black Yeasts Isolated from many extreme environments.</title>
        <authorList>
            <person name="Coleine C."/>
            <person name="Stajich J.E."/>
            <person name="Selbmann L."/>
        </authorList>
    </citation>
    <scope>NUCLEOTIDE SEQUENCE</scope>
    <source>
        <strain evidence="10">CCFEE 5312</strain>
    </source>
</reference>
<evidence type="ECO:0000256" key="3">
    <source>
        <dbReference type="ARBA" id="ARBA00022729"/>
    </source>
</evidence>
<evidence type="ECO:0000256" key="4">
    <source>
        <dbReference type="ARBA" id="ARBA00022801"/>
    </source>
</evidence>
<keyword evidence="5 9" id="KW-0136">Cellulose degradation</keyword>
<protein>
    <recommendedName>
        <fullName evidence="9">Glucanase</fullName>
        <ecNumber evidence="9">3.2.1.-</ecNumber>
    </recommendedName>
</protein>
<comment type="caution">
    <text evidence="10">The sequence shown here is derived from an EMBL/GenBank/DDBJ whole genome shotgun (WGS) entry which is preliminary data.</text>
</comment>
<dbReference type="Pfam" id="PF00840">
    <property type="entry name" value="Glyco_hydro_7"/>
    <property type="match status" value="1"/>
</dbReference>
<dbReference type="PRINTS" id="PR00734">
    <property type="entry name" value="GLHYDRLASE7"/>
</dbReference>
<proteinExistence type="inferred from homology"/>
<name>A0AAJ0DEE1_9PEZI</name>
<evidence type="ECO:0000313" key="11">
    <source>
        <dbReference type="Proteomes" id="UP001271007"/>
    </source>
</evidence>
<keyword evidence="4 9" id="KW-0378">Hydrolase</keyword>
<evidence type="ECO:0000256" key="9">
    <source>
        <dbReference type="RuleBase" id="RU361164"/>
    </source>
</evidence>
<evidence type="ECO:0000256" key="2">
    <source>
        <dbReference type="ARBA" id="ARBA00006044"/>
    </source>
</evidence>
<keyword evidence="8 9" id="KW-0624">Polysaccharide degradation</keyword>
<dbReference type="EMBL" id="JAWDJX010000020">
    <property type="protein sequence ID" value="KAK3052495.1"/>
    <property type="molecule type" value="Genomic_DNA"/>
</dbReference>
<evidence type="ECO:0000313" key="10">
    <source>
        <dbReference type="EMBL" id="KAK3052495.1"/>
    </source>
</evidence>
<dbReference type="InterPro" id="IPR037019">
    <property type="entry name" value="Glyco_hydro_7_sf"/>
</dbReference>
<dbReference type="InterPro" id="IPR013320">
    <property type="entry name" value="ConA-like_dom_sf"/>
</dbReference>
<dbReference type="Gene3D" id="2.70.100.10">
    <property type="entry name" value="Glycoside hydrolase, family 7, domain"/>
    <property type="match status" value="1"/>
</dbReference>
<accession>A0AAJ0DEE1</accession>
<evidence type="ECO:0000256" key="7">
    <source>
        <dbReference type="ARBA" id="ARBA00023295"/>
    </source>
</evidence>
<sequence length="153" mass="16139">MTVVTQFITSDGTDSGDLIEIKRVYPQDGKIIQNSQTDVSGIDTTNSVTTDFCAQQKEVFGDTDSFSAKGGLQKMGNDVAEGVVLVLSIWDDYSQGMRWLDAEAYPADADPSKPGIARGTCAVDSGEPSEVESQHGSASVTFSAIKFGAIGST</sequence>
<dbReference type="SUPFAM" id="SSF49899">
    <property type="entry name" value="Concanavalin A-like lectins/glucanases"/>
    <property type="match status" value="1"/>
</dbReference>
<keyword evidence="7 9" id="KW-0326">Glycosidase</keyword>
<organism evidence="10 11">
    <name type="scientific">Extremus antarcticus</name>
    <dbReference type="NCBI Taxonomy" id="702011"/>
    <lineage>
        <taxon>Eukaryota</taxon>
        <taxon>Fungi</taxon>
        <taxon>Dikarya</taxon>
        <taxon>Ascomycota</taxon>
        <taxon>Pezizomycotina</taxon>
        <taxon>Dothideomycetes</taxon>
        <taxon>Dothideomycetidae</taxon>
        <taxon>Mycosphaerellales</taxon>
        <taxon>Extremaceae</taxon>
        <taxon>Extremus</taxon>
    </lineage>
</organism>
<dbReference type="PANTHER" id="PTHR33753:SF2">
    <property type="entry name" value="GLYCOSIDE HYDROLASE FAMILY 7 PROTEIN"/>
    <property type="match status" value="1"/>
</dbReference>
<evidence type="ECO:0000256" key="8">
    <source>
        <dbReference type="ARBA" id="ARBA00023326"/>
    </source>
</evidence>
<gene>
    <name evidence="10" type="ORF">LTR09_006349</name>
</gene>